<evidence type="ECO:0000256" key="2">
    <source>
        <dbReference type="PROSITE-ProRule" id="PRU00176"/>
    </source>
</evidence>
<dbReference type="EMBL" id="JAQIZT010000004">
    <property type="protein sequence ID" value="KAJ7000276.1"/>
    <property type="molecule type" value="Genomic_DNA"/>
</dbReference>
<evidence type="ECO:0000259" key="5">
    <source>
        <dbReference type="PROSITE" id="PS50102"/>
    </source>
</evidence>
<dbReference type="InterPro" id="IPR035979">
    <property type="entry name" value="RBD_domain_sf"/>
</dbReference>
<evidence type="ECO:0000256" key="1">
    <source>
        <dbReference type="ARBA" id="ARBA00022884"/>
    </source>
</evidence>
<reference evidence="6 7" key="1">
    <citation type="journal article" date="2023" name="Mol. Ecol. Resour.">
        <title>Chromosome-level genome assembly of a triploid poplar Populus alba 'Berolinensis'.</title>
        <authorList>
            <person name="Chen S."/>
            <person name="Yu Y."/>
            <person name="Wang X."/>
            <person name="Wang S."/>
            <person name="Zhang T."/>
            <person name="Zhou Y."/>
            <person name="He R."/>
            <person name="Meng N."/>
            <person name="Wang Y."/>
            <person name="Liu W."/>
            <person name="Liu Z."/>
            <person name="Liu J."/>
            <person name="Guo Q."/>
            <person name="Huang H."/>
            <person name="Sederoff R.R."/>
            <person name="Wang G."/>
            <person name="Qu G."/>
            <person name="Chen S."/>
        </authorList>
    </citation>
    <scope>NUCLEOTIDE SEQUENCE [LARGE SCALE GENOMIC DNA]</scope>
    <source>
        <strain evidence="6">SC-2020</strain>
    </source>
</reference>
<keyword evidence="4" id="KW-0472">Membrane</keyword>
<comment type="caution">
    <text evidence="6">The sequence shown here is derived from an EMBL/GenBank/DDBJ whole genome shotgun (WGS) entry which is preliminary data.</text>
</comment>
<dbReference type="Proteomes" id="UP001164929">
    <property type="component" value="Chromosome 4"/>
</dbReference>
<keyword evidence="4" id="KW-1133">Transmembrane helix</keyword>
<name>A0AAD6W6A7_9ROSI</name>
<gene>
    <name evidence="6" type="ORF">NC653_010912</name>
</gene>
<dbReference type="InterPro" id="IPR012677">
    <property type="entry name" value="Nucleotide-bd_a/b_plait_sf"/>
</dbReference>
<dbReference type="GO" id="GO:0003723">
    <property type="term" value="F:RNA binding"/>
    <property type="evidence" value="ECO:0007669"/>
    <property type="project" value="UniProtKB-UniRule"/>
</dbReference>
<evidence type="ECO:0000313" key="6">
    <source>
        <dbReference type="EMBL" id="KAJ7000276.1"/>
    </source>
</evidence>
<keyword evidence="1 2" id="KW-0694">RNA-binding</keyword>
<dbReference type="AlphaFoldDB" id="A0AAD6W6A7"/>
<dbReference type="PANTHER" id="PTHR21245">
    <property type="entry name" value="HETEROGENEOUS NUCLEAR RIBONUCLEOPROTEIN"/>
    <property type="match status" value="1"/>
</dbReference>
<keyword evidence="4" id="KW-0812">Transmembrane</keyword>
<accession>A0AAD6W6A7</accession>
<sequence length="200" mass="22352">MLNPFFFSWCKCQHKFILLLCFAVSFTLCIFFRAALIKMFTPYGKILSEEFLWHTRGPKRGKPRGFAFIQFSTKEVSCMLLWLLYQGKLLISTFKVSMQEAKLAKEKMHGRLACGRPLVVRLASEKYLDEAAQDSSTALGEAKKAGLTGSTLGQTSRSAKIAAIKNKLRALEEGGPSVKKQKQADSDSCKDSLDHSQDKG</sequence>
<dbReference type="SUPFAM" id="SSF54928">
    <property type="entry name" value="RNA-binding domain, RBD"/>
    <property type="match status" value="1"/>
</dbReference>
<organism evidence="6 7">
    <name type="scientific">Populus alba x Populus x berolinensis</name>
    <dbReference type="NCBI Taxonomy" id="444605"/>
    <lineage>
        <taxon>Eukaryota</taxon>
        <taxon>Viridiplantae</taxon>
        <taxon>Streptophyta</taxon>
        <taxon>Embryophyta</taxon>
        <taxon>Tracheophyta</taxon>
        <taxon>Spermatophyta</taxon>
        <taxon>Magnoliopsida</taxon>
        <taxon>eudicotyledons</taxon>
        <taxon>Gunneridae</taxon>
        <taxon>Pentapetalae</taxon>
        <taxon>rosids</taxon>
        <taxon>fabids</taxon>
        <taxon>Malpighiales</taxon>
        <taxon>Salicaceae</taxon>
        <taxon>Saliceae</taxon>
        <taxon>Populus</taxon>
    </lineage>
</organism>
<keyword evidence="7" id="KW-1185">Reference proteome</keyword>
<protein>
    <recommendedName>
        <fullName evidence="5">RRM domain-containing protein</fullName>
    </recommendedName>
</protein>
<feature type="compositionally biased region" description="Basic and acidic residues" evidence="3">
    <location>
        <begin position="182"/>
        <end position="200"/>
    </location>
</feature>
<dbReference type="InterPro" id="IPR000504">
    <property type="entry name" value="RRM_dom"/>
</dbReference>
<evidence type="ECO:0000313" key="7">
    <source>
        <dbReference type="Proteomes" id="UP001164929"/>
    </source>
</evidence>
<feature type="transmembrane region" description="Helical" evidence="4">
    <location>
        <begin position="16"/>
        <end position="36"/>
    </location>
</feature>
<dbReference type="Gene3D" id="3.30.70.330">
    <property type="match status" value="1"/>
</dbReference>
<evidence type="ECO:0000256" key="3">
    <source>
        <dbReference type="SAM" id="MobiDB-lite"/>
    </source>
</evidence>
<feature type="domain" description="RRM" evidence="5">
    <location>
        <begin position="36"/>
        <end position="125"/>
    </location>
</feature>
<dbReference type="PROSITE" id="PS50102">
    <property type="entry name" value="RRM"/>
    <property type="match status" value="1"/>
</dbReference>
<feature type="region of interest" description="Disordered" evidence="3">
    <location>
        <begin position="172"/>
        <end position="200"/>
    </location>
</feature>
<evidence type="ECO:0000256" key="4">
    <source>
        <dbReference type="SAM" id="Phobius"/>
    </source>
</evidence>
<proteinExistence type="predicted"/>